<keyword evidence="1" id="KW-1133">Transmembrane helix</keyword>
<protein>
    <submittedName>
        <fullName evidence="4">Acyltransferase family protein</fullName>
    </submittedName>
</protein>
<evidence type="ECO:0000259" key="2">
    <source>
        <dbReference type="Pfam" id="PF01757"/>
    </source>
</evidence>
<keyword evidence="5" id="KW-1185">Reference proteome</keyword>
<sequence>MSAPVDVLPAGRSAARAARARTGNERRPEIEGLRAVAVLLVVIYHIWPRRVSGGVDVFLMLTGFLITGSLLRTVERRGRVEFGAFAARLAGRLLPAVALVLLGVLAGTLLWLPRTRWHDTLAEVFASALYYENWHLASAAVDYLAGGNAAGPVQHFWSLAVQGQFYVLWPVLLALTTAVAARRGRSPRAAFLGVTALVFAVSLAYSVAGTAADQRWAYFDTGARLWEFALGGMLAVVLPYLRPPGAVRVALGWIGLAALVSCGLLLQVSTVFPGYAALWPTGAGVMIIVAGVTGSAFGADRLLTLRPMMYVGSISYALYLWHWPIFIFYLAQTGRTAASSKGIALVLVASFVLAAATTALTGRIPMGGTARPAAIGLACLLPVLVVAGVWTSRLEDQVRREGGIVPAPAVAARDRPRTYADGCNQVTGRDELLTCRYGAANPARTIVLAGNSHAAHWFPALHAIADANGWQVVNMTKGACALSTQPQRYQGRAYPSCDRWQRDVMAEVRRIGPDLLVTTATISSPFERGETLPKGYVERWRQLGAMGVQVLAIRDTPRMPFDPPECVEVKGPGACVDDERHSLAAVSPAARLRRPPSNVTFADLTPLLCPRDRCPSVVGNLMVYSDKGHITATFMRSLAPVLEKEVRRALGP</sequence>
<feature type="domain" description="Acyltransferase 3" evidence="2">
    <location>
        <begin position="29"/>
        <end position="353"/>
    </location>
</feature>
<evidence type="ECO:0000313" key="5">
    <source>
        <dbReference type="Proteomes" id="UP001499930"/>
    </source>
</evidence>
<dbReference type="EMBL" id="BAAAWD010000006">
    <property type="protein sequence ID" value="GAA2996445.1"/>
    <property type="molecule type" value="Genomic_DNA"/>
</dbReference>
<dbReference type="Pfam" id="PF01757">
    <property type="entry name" value="Acyl_transf_3"/>
    <property type="match status" value="1"/>
</dbReference>
<dbReference type="RefSeq" id="WP_344890560.1">
    <property type="nucleotide sequence ID" value="NZ_BAAAWD010000006.1"/>
</dbReference>
<gene>
    <name evidence="4" type="ORF">GCM10017559_16190</name>
</gene>
<name>A0ABN3XVL7_9ACTN</name>
<dbReference type="InterPro" id="IPR050879">
    <property type="entry name" value="Acyltransferase_3"/>
</dbReference>
<accession>A0ABN3XVL7</accession>
<evidence type="ECO:0000313" key="4">
    <source>
        <dbReference type="EMBL" id="GAA2996445.1"/>
    </source>
</evidence>
<evidence type="ECO:0000259" key="3">
    <source>
        <dbReference type="Pfam" id="PF19040"/>
    </source>
</evidence>
<comment type="caution">
    <text evidence="4">The sequence shown here is derived from an EMBL/GenBank/DDBJ whole genome shotgun (WGS) entry which is preliminary data.</text>
</comment>
<feature type="transmembrane region" description="Helical" evidence="1">
    <location>
        <begin position="165"/>
        <end position="182"/>
    </location>
</feature>
<feature type="transmembrane region" description="Helical" evidence="1">
    <location>
        <begin position="278"/>
        <end position="297"/>
    </location>
</feature>
<dbReference type="InterPro" id="IPR002656">
    <property type="entry name" value="Acyl_transf_3_dom"/>
</dbReference>
<dbReference type="InterPro" id="IPR043968">
    <property type="entry name" value="SGNH"/>
</dbReference>
<feature type="transmembrane region" description="Helical" evidence="1">
    <location>
        <begin position="93"/>
        <end position="112"/>
    </location>
</feature>
<dbReference type="Pfam" id="PF19040">
    <property type="entry name" value="SGNH"/>
    <property type="match status" value="1"/>
</dbReference>
<proteinExistence type="predicted"/>
<dbReference type="PANTHER" id="PTHR23028">
    <property type="entry name" value="ACETYLTRANSFERASE"/>
    <property type="match status" value="1"/>
</dbReference>
<feature type="transmembrane region" description="Helical" evidence="1">
    <location>
        <begin position="253"/>
        <end position="272"/>
    </location>
</feature>
<feature type="domain" description="SGNH" evidence="3">
    <location>
        <begin position="431"/>
        <end position="643"/>
    </location>
</feature>
<keyword evidence="1" id="KW-0472">Membrane</keyword>
<feature type="transmembrane region" description="Helical" evidence="1">
    <location>
        <begin position="53"/>
        <end position="72"/>
    </location>
</feature>
<keyword evidence="1" id="KW-0812">Transmembrane</keyword>
<keyword evidence="4" id="KW-0808">Transferase</keyword>
<evidence type="ECO:0000256" key="1">
    <source>
        <dbReference type="SAM" id="Phobius"/>
    </source>
</evidence>
<keyword evidence="4" id="KW-0012">Acyltransferase</keyword>
<reference evidence="5" key="1">
    <citation type="journal article" date="2019" name="Int. J. Syst. Evol. Microbiol.">
        <title>The Global Catalogue of Microorganisms (GCM) 10K type strain sequencing project: providing services to taxonomists for standard genome sequencing and annotation.</title>
        <authorList>
            <consortium name="The Broad Institute Genomics Platform"/>
            <consortium name="The Broad Institute Genome Sequencing Center for Infectious Disease"/>
            <person name="Wu L."/>
            <person name="Ma J."/>
        </authorList>
    </citation>
    <scope>NUCLEOTIDE SEQUENCE [LARGE SCALE GENOMIC DNA]</scope>
    <source>
        <strain evidence="5">JCM 3106</strain>
    </source>
</reference>
<feature type="transmembrane region" description="Helical" evidence="1">
    <location>
        <begin position="31"/>
        <end position="47"/>
    </location>
</feature>
<feature type="transmembrane region" description="Helical" evidence="1">
    <location>
        <begin position="343"/>
        <end position="361"/>
    </location>
</feature>
<feature type="transmembrane region" description="Helical" evidence="1">
    <location>
        <begin position="373"/>
        <end position="390"/>
    </location>
</feature>
<organism evidence="4 5">
    <name type="scientific">Streptosporangium longisporum</name>
    <dbReference type="NCBI Taxonomy" id="46187"/>
    <lineage>
        <taxon>Bacteria</taxon>
        <taxon>Bacillati</taxon>
        <taxon>Actinomycetota</taxon>
        <taxon>Actinomycetes</taxon>
        <taxon>Streptosporangiales</taxon>
        <taxon>Streptosporangiaceae</taxon>
        <taxon>Streptosporangium</taxon>
    </lineage>
</organism>
<dbReference type="GO" id="GO:0016746">
    <property type="term" value="F:acyltransferase activity"/>
    <property type="evidence" value="ECO:0007669"/>
    <property type="project" value="UniProtKB-KW"/>
</dbReference>
<feature type="transmembrane region" description="Helical" evidence="1">
    <location>
        <begin position="309"/>
        <end position="331"/>
    </location>
</feature>
<dbReference type="PANTHER" id="PTHR23028:SF53">
    <property type="entry name" value="ACYL_TRANSF_3 DOMAIN-CONTAINING PROTEIN"/>
    <property type="match status" value="1"/>
</dbReference>
<feature type="transmembrane region" description="Helical" evidence="1">
    <location>
        <begin position="189"/>
        <end position="211"/>
    </location>
</feature>
<dbReference type="Proteomes" id="UP001499930">
    <property type="component" value="Unassembled WGS sequence"/>
</dbReference>